<feature type="compositionally biased region" description="Low complexity" evidence="7">
    <location>
        <begin position="119"/>
        <end position="128"/>
    </location>
</feature>
<dbReference type="InterPro" id="IPR050936">
    <property type="entry name" value="AP-1-like"/>
</dbReference>
<name>A0ABR4NX27_9SACH</name>
<feature type="coiled-coil region" evidence="6">
    <location>
        <begin position="39"/>
        <end position="66"/>
    </location>
</feature>
<feature type="domain" description="BZIP" evidence="8">
    <location>
        <begin position="28"/>
        <end position="91"/>
    </location>
</feature>
<feature type="region of interest" description="Disordered" evidence="7">
    <location>
        <begin position="281"/>
        <end position="304"/>
    </location>
</feature>
<feature type="region of interest" description="Disordered" evidence="7">
    <location>
        <begin position="113"/>
        <end position="162"/>
    </location>
</feature>
<dbReference type="PROSITE" id="PS50217">
    <property type="entry name" value="BZIP"/>
    <property type="match status" value="1"/>
</dbReference>
<dbReference type="PROSITE" id="PS00036">
    <property type="entry name" value="BZIP_BASIC"/>
    <property type="match status" value="1"/>
</dbReference>
<evidence type="ECO:0000313" key="10">
    <source>
        <dbReference type="Proteomes" id="UP001623330"/>
    </source>
</evidence>
<accession>A0ABR4NX27</accession>
<dbReference type="InterPro" id="IPR023167">
    <property type="entry name" value="Yap1_redox_dom_sf"/>
</dbReference>
<evidence type="ECO:0000256" key="5">
    <source>
        <dbReference type="ARBA" id="ARBA00023242"/>
    </source>
</evidence>
<evidence type="ECO:0000259" key="8">
    <source>
        <dbReference type="PROSITE" id="PS50217"/>
    </source>
</evidence>
<dbReference type="InterPro" id="IPR004827">
    <property type="entry name" value="bZIP"/>
</dbReference>
<dbReference type="Proteomes" id="UP001623330">
    <property type="component" value="Unassembled WGS sequence"/>
</dbReference>
<feature type="compositionally biased region" description="Low complexity" evidence="7">
    <location>
        <begin position="292"/>
        <end position="304"/>
    </location>
</feature>
<dbReference type="InterPro" id="IPR013910">
    <property type="entry name" value="TF_PAP1"/>
</dbReference>
<dbReference type="SMART" id="SM00338">
    <property type="entry name" value="BRLZ"/>
    <property type="match status" value="1"/>
</dbReference>
<evidence type="ECO:0000256" key="7">
    <source>
        <dbReference type="SAM" id="MobiDB-lite"/>
    </source>
</evidence>
<evidence type="ECO:0000256" key="1">
    <source>
        <dbReference type="ARBA" id="ARBA00004123"/>
    </source>
</evidence>
<proteinExistence type="predicted"/>
<dbReference type="PANTHER" id="PTHR40621:SF6">
    <property type="entry name" value="AP-1-LIKE TRANSCRIPTION FACTOR YAP1-RELATED"/>
    <property type="match status" value="1"/>
</dbReference>
<keyword evidence="5" id="KW-0539">Nucleus</keyword>
<organism evidence="9 10">
    <name type="scientific">Nakaseomyces bracarensis</name>
    <dbReference type="NCBI Taxonomy" id="273131"/>
    <lineage>
        <taxon>Eukaryota</taxon>
        <taxon>Fungi</taxon>
        <taxon>Dikarya</taxon>
        <taxon>Ascomycota</taxon>
        <taxon>Saccharomycotina</taxon>
        <taxon>Saccharomycetes</taxon>
        <taxon>Saccharomycetales</taxon>
        <taxon>Saccharomycetaceae</taxon>
        <taxon>Nakaseomyces</taxon>
    </lineage>
</organism>
<keyword evidence="3" id="KW-0805">Transcription regulation</keyword>
<feature type="region of interest" description="Disordered" evidence="7">
    <location>
        <begin position="182"/>
        <end position="221"/>
    </location>
</feature>
<comment type="subcellular location">
    <subcellularLocation>
        <location evidence="2">Cytoplasm</location>
    </subcellularLocation>
    <subcellularLocation>
        <location evidence="1">Nucleus</location>
    </subcellularLocation>
</comment>
<dbReference type="Gene3D" id="1.20.5.170">
    <property type="match status" value="1"/>
</dbReference>
<dbReference type="CDD" id="cd14688">
    <property type="entry name" value="bZIP_YAP"/>
    <property type="match status" value="1"/>
</dbReference>
<evidence type="ECO:0000256" key="2">
    <source>
        <dbReference type="ARBA" id="ARBA00004496"/>
    </source>
</evidence>
<evidence type="ECO:0000313" key="9">
    <source>
        <dbReference type="EMBL" id="KAL3233455.1"/>
    </source>
</evidence>
<evidence type="ECO:0000256" key="4">
    <source>
        <dbReference type="ARBA" id="ARBA00023163"/>
    </source>
</evidence>
<feature type="compositionally biased region" description="Polar residues" evidence="7">
    <location>
        <begin position="281"/>
        <end position="291"/>
    </location>
</feature>
<keyword evidence="10" id="KW-1185">Reference proteome</keyword>
<keyword evidence="4" id="KW-0804">Transcription</keyword>
<evidence type="ECO:0000256" key="6">
    <source>
        <dbReference type="SAM" id="Coils"/>
    </source>
</evidence>
<keyword evidence="6" id="KW-0175">Coiled coil</keyword>
<dbReference type="InterPro" id="IPR046347">
    <property type="entry name" value="bZIP_sf"/>
</dbReference>
<sequence length="609" mass="66977">MEYSVDTGRRASANSNERKRKTYQDLDPETRMKRIAQNRAAQKAFRERKERKMRELEKKVVDLESLTKLNEVETDFLRDQLSVLVKELKKYRPETKQDAKVLRYLEKYNSMQKQAQVVSNSTSSSSSGHHLHNHHQQQQQQHRSPSTALATGNRISKDSSVLPGATIIRQDLESFSEKNRHFNNATGQLTPPRNGGASTTKSNSVSDTTSVSGPSMDDGVKLEHTNTEEDWLDGVMKGHEQMATGQPSAGVDFNNYFDEQVSEFCGKLNQACGTKQCPIPQSKSKANTPIAGTSMTSLSSTGSPSMFQNNDNNNVNVNSNLTTDPAFLSNTWGDDLSPGSNKNSNIPTVEFDSNNNAINTDALAATDAASGFGQLGFGDSFLGNDILFSPNSPTYSPSVLGSGRTQEVYRSAAVQNKVIEEHKNKTTDLPFINSSLAFPSDHDNTFFRDTNAFDLDDNDGDDNFRGNDDLMNDIFGDNVSSDNNDLTLNGLVKEDLATPKSDKPSVTGSLKPEGSDGLFRHSSFRPCQTVPDLSVDSDDEENDDSVVPSRDDGLLRCSEIWDRITAHPKYSDIDIDGLCSELMAKAKCSERGVVINADDVQVALNKHLA</sequence>
<feature type="region of interest" description="Disordered" evidence="7">
    <location>
        <begin position="1"/>
        <end position="27"/>
    </location>
</feature>
<evidence type="ECO:0000256" key="3">
    <source>
        <dbReference type="ARBA" id="ARBA00023015"/>
    </source>
</evidence>
<feature type="compositionally biased region" description="Low complexity" evidence="7">
    <location>
        <begin position="136"/>
        <end position="146"/>
    </location>
</feature>
<gene>
    <name evidence="9" type="ORF">RNJ44_03495</name>
</gene>
<comment type="caution">
    <text evidence="9">The sequence shown here is derived from an EMBL/GenBank/DDBJ whole genome shotgun (WGS) entry which is preliminary data.</text>
</comment>
<feature type="compositionally biased region" description="Polar residues" evidence="7">
    <location>
        <begin position="182"/>
        <end position="213"/>
    </location>
</feature>
<dbReference type="PANTHER" id="PTHR40621">
    <property type="entry name" value="TRANSCRIPTION FACTOR KAPC-RELATED"/>
    <property type="match status" value="1"/>
</dbReference>
<dbReference type="SUPFAM" id="SSF57959">
    <property type="entry name" value="Leucine zipper domain"/>
    <property type="match status" value="1"/>
</dbReference>
<reference evidence="9 10" key="1">
    <citation type="submission" date="2024-05" db="EMBL/GenBank/DDBJ databases">
        <title>Long read based assembly of the Candida bracarensis genome reveals expanded adhesin content.</title>
        <authorList>
            <person name="Marcet-Houben M."/>
            <person name="Ksiezopolska E."/>
            <person name="Gabaldon T."/>
        </authorList>
    </citation>
    <scope>NUCLEOTIDE SEQUENCE [LARGE SCALE GENOMIC DNA]</scope>
    <source>
        <strain evidence="9 10">CBM6</strain>
    </source>
</reference>
<protein>
    <submittedName>
        <fullName evidence="9">AP-1-like transcription factor YAP1</fullName>
    </submittedName>
</protein>
<dbReference type="Gene3D" id="1.10.238.100">
    <property type="entry name" value="YAP1 redox domain. Chain B"/>
    <property type="match status" value="1"/>
</dbReference>
<feature type="region of interest" description="Disordered" evidence="7">
    <location>
        <begin position="497"/>
        <end position="521"/>
    </location>
</feature>
<dbReference type="SUPFAM" id="SSF111430">
    <property type="entry name" value="YAP1 redox domain"/>
    <property type="match status" value="1"/>
</dbReference>
<dbReference type="Pfam" id="PF08601">
    <property type="entry name" value="PAP1"/>
    <property type="match status" value="1"/>
</dbReference>
<dbReference type="EMBL" id="JBEVYD010000004">
    <property type="protein sequence ID" value="KAL3233455.1"/>
    <property type="molecule type" value="Genomic_DNA"/>
</dbReference>